<evidence type="ECO:0000313" key="2">
    <source>
        <dbReference type="EMBL" id="OAA51996.1"/>
    </source>
</evidence>
<dbReference type="OrthoDB" id="412788at2759"/>
<feature type="compositionally biased region" description="Basic and acidic residues" evidence="1">
    <location>
        <begin position="31"/>
        <end position="46"/>
    </location>
</feature>
<dbReference type="Proteomes" id="UP000243498">
    <property type="component" value="Unassembled WGS sequence"/>
</dbReference>
<dbReference type="STRING" id="1081105.A0A167KPF8"/>
<gene>
    <name evidence="2" type="ORF">NOR_00589</name>
</gene>
<sequence length="79" mass="8872">MVVAFAMACPPSHPAQAPPQVFQQEQTRPVPKHDVKAVPKYFKENEDGSPPHPTYVDRPETNNRPFEAHQVLVRDIAGE</sequence>
<dbReference type="AlphaFoldDB" id="A0A167KPF8"/>
<evidence type="ECO:0000256" key="1">
    <source>
        <dbReference type="SAM" id="MobiDB-lite"/>
    </source>
</evidence>
<reference evidence="2 3" key="1">
    <citation type="journal article" date="2016" name="Genome Biol. Evol.">
        <title>Divergent and convergent evolution of fungal pathogenicity.</title>
        <authorList>
            <person name="Shang Y."/>
            <person name="Xiao G."/>
            <person name="Zheng P."/>
            <person name="Cen K."/>
            <person name="Zhan S."/>
            <person name="Wang C."/>
        </authorList>
    </citation>
    <scope>NUCLEOTIDE SEQUENCE [LARGE SCALE GENOMIC DNA]</scope>
    <source>
        <strain evidence="2 3">RCEF 4871</strain>
    </source>
</reference>
<dbReference type="EMBL" id="AZHC01000001">
    <property type="protein sequence ID" value="OAA51996.1"/>
    <property type="molecule type" value="Genomic_DNA"/>
</dbReference>
<keyword evidence="3" id="KW-1185">Reference proteome</keyword>
<comment type="caution">
    <text evidence="2">The sequence shown here is derived from an EMBL/GenBank/DDBJ whole genome shotgun (WGS) entry which is preliminary data.</text>
</comment>
<accession>A0A167KPF8</accession>
<name>A0A167KPF8_METRR</name>
<evidence type="ECO:0000313" key="3">
    <source>
        <dbReference type="Proteomes" id="UP000243498"/>
    </source>
</evidence>
<organism evidence="2 3">
    <name type="scientific">Metarhizium rileyi (strain RCEF 4871)</name>
    <name type="common">Nomuraea rileyi</name>
    <dbReference type="NCBI Taxonomy" id="1649241"/>
    <lineage>
        <taxon>Eukaryota</taxon>
        <taxon>Fungi</taxon>
        <taxon>Dikarya</taxon>
        <taxon>Ascomycota</taxon>
        <taxon>Pezizomycotina</taxon>
        <taxon>Sordariomycetes</taxon>
        <taxon>Hypocreomycetidae</taxon>
        <taxon>Hypocreales</taxon>
        <taxon>Clavicipitaceae</taxon>
        <taxon>Metarhizium</taxon>
    </lineage>
</organism>
<feature type="region of interest" description="Disordered" evidence="1">
    <location>
        <begin position="9"/>
        <end position="66"/>
    </location>
</feature>
<protein>
    <submittedName>
        <fullName evidence="2">Uncharacterized protein</fullName>
    </submittedName>
</protein>
<proteinExistence type="predicted"/>